<evidence type="ECO:0000256" key="1">
    <source>
        <dbReference type="SAM" id="Phobius"/>
    </source>
</evidence>
<gene>
    <name evidence="2" type="ORF">GCM10011430_17780</name>
</gene>
<accession>A0A8J3F626</accession>
<keyword evidence="1" id="KW-1133">Transmembrane helix</keyword>
<dbReference type="RefSeq" id="WP_188420727.1">
    <property type="nucleotide sequence ID" value="NZ_BMDP01000002.1"/>
</dbReference>
<keyword evidence="3" id="KW-1185">Reference proteome</keyword>
<organism evidence="2 3">
    <name type="scientific">Oxalicibacterium solurbis</name>
    <dbReference type="NCBI Taxonomy" id="69280"/>
    <lineage>
        <taxon>Bacteria</taxon>
        <taxon>Pseudomonadati</taxon>
        <taxon>Pseudomonadota</taxon>
        <taxon>Betaproteobacteria</taxon>
        <taxon>Burkholderiales</taxon>
        <taxon>Oxalobacteraceae</taxon>
        <taxon>Oxalicibacterium</taxon>
    </lineage>
</organism>
<dbReference type="Proteomes" id="UP000627205">
    <property type="component" value="Unassembled WGS sequence"/>
</dbReference>
<keyword evidence="1" id="KW-0812">Transmembrane</keyword>
<sequence>MADWMIWFAAACVLVILEMATGTFYLLMIAFGAAAGGIAAFVGLHGTSQCVIAAVVAAVATAALRRSKLGRSERVDAARDPAINLDIGQALEVGEWRIAEGSEQAVARVMYRGALWDAELAPGGTAVPGLFMIREVRGNRLLLINTDVVRRELSEASDSSQSQ</sequence>
<evidence type="ECO:0008006" key="4">
    <source>
        <dbReference type="Google" id="ProtNLM"/>
    </source>
</evidence>
<evidence type="ECO:0000313" key="2">
    <source>
        <dbReference type="EMBL" id="GGI54604.1"/>
    </source>
</evidence>
<reference evidence="2" key="1">
    <citation type="journal article" date="2014" name="Int. J. Syst. Evol. Microbiol.">
        <title>Complete genome sequence of Corynebacterium casei LMG S-19264T (=DSM 44701T), isolated from a smear-ripened cheese.</title>
        <authorList>
            <consortium name="US DOE Joint Genome Institute (JGI-PGF)"/>
            <person name="Walter F."/>
            <person name="Albersmeier A."/>
            <person name="Kalinowski J."/>
            <person name="Ruckert C."/>
        </authorList>
    </citation>
    <scope>NUCLEOTIDE SEQUENCE</scope>
    <source>
        <strain evidence="2">CCM 7664</strain>
    </source>
</reference>
<comment type="caution">
    <text evidence="2">The sequence shown here is derived from an EMBL/GenBank/DDBJ whole genome shotgun (WGS) entry which is preliminary data.</text>
</comment>
<proteinExistence type="predicted"/>
<dbReference type="EMBL" id="BMDP01000002">
    <property type="protein sequence ID" value="GGI54604.1"/>
    <property type="molecule type" value="Genomic_DNA"/>
</dbReference>
<evidence type="ECO:0000313" key="3">
    <source>
        <dbReference type="Proteomes" id="UP000627205"/>
    </source>
</evidence>
<keyword evidence="1" id="KW-0472">Membrane</keyword>
<feature type="transmembrane region" description="Helical" evidence="1">
    <location>
        <begin position="45"/>
        <end position="64"/>
    </location>
</feature>
<name>A0A8J3F626_9BURK</name>
<protein>
    <recommendedName>
        <fullName evidence="4">NfeD family protein</fullName>
    </recommendedName>
</protein>
<reference evidence="2" key="2">
    <citation type="submission" date="2020-09" db="EMBL/GenBank/DDBJ databases">
        <authorList>
            <person name="Sun Q."/>
            <person name="Sedlacek I."/>
        </authorList>
    </citation>
    <scope>NUCLEOTIDE SEQUENCE</scope>
    <source>
        <strain evidence="2">CCM 7664</strain>
    </source>
</reference>
<dbReference type="AlphaFoldDB" id="A0A8J3F626"/>